<evidence type="ECO:0000256" key="8">
    <source>
        <dbReference type="ARBA" id="ARBA00031737"/>
    </source>
</evidence>
<sequence length="192" mass="21135">MTAVTPDDVSRTHFAMPNLGHRGYHADEVDAFLELVSATLDGQGALTADDIRHVHFGAPRFGGRGYQADQVDDFLDRVRTELEHRQKGGAPVPAARLGDDIAEMLTPDDVHRMRFSQSAVGRRGYHEEEVDAFLDLVAATLAHNGPGSLTATDVRGVRFTDTRLGTRGYSREEVDAFIDLVITALEHAERRV</sequence>
<evidence type="ECO:0000313" key="9">
    <source>
        <dbReference type="EMBL" id="APE35793.1"/>
    </source>
</evidence>
<dbReference type="KEGG" id="nsl:BOX37_19620"/>
<reference evidence="9" key="1">
    <citation type="submission" date="2016-11" db="EMBL/GenBank/DDBJ databases">
        <authorList>
            <person name="Jaros S."/>
            <person name="Januszkiewicz K."/>
            <person name="Wedrychowicz H."/>
        </authorList>
    </citation>
    <scope>NUCLEOTIDE SEQUENCE [LARGE SCALE GENOMIC DNA]</scope>
    <source>
        <strain evidence="9">Y48</strain>
    </source>
</reference>
<dbReference type="OrthoDB" id="5198800at2"/>
<name>A0A1J0VUW7_9NOCA</name>
<dbReference type="NCBIfam" id="TIGR03544">
    <property type="entry name" value="DivI1A_domain"/>
    <property type="match status" value="4"/>
</dbReference>
<gene>
    <name evidence="9" type="ORF">BOX37_19620</name>
</gene>
<dbReference type="RefSeq" id="WP_071928980.1">
    <property type="nucleotide sequence ID" value="NZ_CP018082.1"/>
</dbReference>
<keyword evidence="6" id="KW-0175">Coiled coil</keyword>
<dbReference type="PANTHER" id="PTHR35794:SF2">
    <property type="entry name" value="CELL DIVISION PROTEIN DIVIVA"/>
    <property type="match status" value="1"/>
</dbReference>
<organism evidence="9 10">
    <name type="scientific">Nocardia mangyaensis</name>
    <dbReference type="NCBI Taxonomy" id="2213200"/>
    <lineage>
        <taxon>Bacteria</taxon>
        <taxon>Bacillati</taxon>
        <taxon>Actinomycetota</taxon>
        <taxon>Actinomycetes</taxon>
        <taxon>Mycobacteriales</taxon>
        <taxon>Nocardiaceae</taxon>
        <taxon>Nocardia</taxon>
    </lineage>
</organism>
<dbReference type="Proteomes" id="UP000183810">
    <property type="component" value="Chromosome"/>
</dbReference>
<protein>
    <recommendedName>
        <fullName evidence="3">Cell wall synthesis protein Wag31</fullName>
    </recommendedName>
    <alternativeName>
        <fullName evidence="8">Antigen 84</fullName>
    </alternativeName>
</protein>
<keyword evidence="7" id="KW-0131">Cell cycle</keyword>
<keyword evidence="10" id="KW-1185">Reference proteome</keyword>
<dbReference type="InterPro" id="IPR007793">
    <property type="entry name" value="DivIVA_fam"/>
</dbReference>
<evidence type="ECO:0000313" key="10">
    <source>
        <dbReference type="Proteomes" id="UP000183810"/>
    </source>
</evidence>
<evidence type="ECO:0000256" key="5">
    <source>
        <dbReference type="ARBA" id="ARBA00022618"/>
    </source>
</evidence>
<dbReference type="Gene3D" id="6.10.250.660">
    <property type="match status" value="4"/>
</dbReference>
<accession>A0A1J0VUW7</accession>
<proteinExistence type="inferred from homology"/>
<evidence type="ECO:0000256" key="7">
    <source>
        <dbReference type="ARBA" id="ARBA00023306"/>
    </source>
</evidence>
<dbReference type="AlphaFoldDB" id="A0A1J0VUW7"/>
<comment type="subcellular location">
    <subcellularLocation>
        <location evidence="1">Cytoplasm</location>
    </subcellularLocation>
</comment>
<evidence type="ECO:0000256" key="6">
    <source>
        <dbReference type="ARBA" id="ARBA00023054"/>
    </source>
</evidence>
<dbReference type="PANTHER" id="PTHR35794">
    <property type="entry name" value="CELL DIVISION PROTEIN DIVIVA"/>
    <property type="match status" value="1"/>
</dbReference>
<keyword evidence="5" id="KW-0132">Cell division</keyword>
<keyword evidence="4" id="KW-0963">Cytoplasm</keyword>
<comment type="similarity">
    <text evidence="2">Belongs to the DivIVA family.</text>
</comment>
<evidence type="ECO:0000256" key="2">
    <source>
        <dbReference type="ARBA" id="ARBA00009008"/>
    </source>
</evidence>
<dbReference type="GO" id="GO:0005737">
    <property type="term" value="C:cytoplasm"/>
    <property type="evidence" value="ECO:0007669"/>
    <property type="project" value="UniProtKB-SubCell"/>
</dbReference>
<dbReference type="GO" id="GO:0051301">
    <property type="term" value="P:cell division"/>
    <property type="evidence" value="ECO:0007669"/>
    <property type="project" value="UniProtKB-KW"/>
</dbReference>
<dbReference type="EMBL" id="CP018082">
    <property type="protein sequence ID" value="APE35793.1"/>
    <property type="molecule type" value="Genomic_DNA"/>
</dbReference>
<evidence type="ECO:0000256" key="1">
    <source>
        <dbReference type="ARBA" id="ARBA00004496"/>
    </source>
</evidence>
<dbReference type="InterPro" id="IPR019933">
    <property type="entry name" value="DivIVA_domain"/>
</dbReference>
<evidence type="ECO:0000256" key="4">
    <source>
        <dbReference type="ARBA" id="ARBA00022490"/>
    </source>
</evidence>
<evidence type="ECO:0000256" key="3">
    <source>
        <dbReference type="ARBA" id="ARBA00018787"/>
    </source>
</evidence>